<gene>
    <name evidence="3" type="ORF">DPMN_188151</name>
</gene>
<feature type="domain" description="DDE-1" evidence="2">
    <location>
        <begin position="126"/>
        <end position="278"/>
    </location>
</feature>
<dbReference type="InterPro" id="IPR036397">
    <property type="entry name" value="RNaseH_sf"/>
</dbReference>
<evidence type="ECO:0000313" key="4">
    <source>
        <dbReference type="Proteomes" id="UP000828390"/>
    </source>
</evidence>
<evidence type="ECO:0000259" key="2">
    <source>
        <dbReference type="Pfam" id="PF03184"/>
    </source>
</evidence>
<proteinExistence type="predicted"/>
<dbReference type="InterPro" id="IPR050863">
    <property type="entry name" value="CenT-Element_Derived"/>
</dbReference>
<dbReference type="GO" id="GO:0003677">
    <property type="term" value="F:DNA binding"/>
    <property type="evidence" value="ECO:0007669"/>
    <property type="project" value="TreeGrafter"/>
</dbReference>
<protein>
    <recommendedName>
        <fullName evidence="2">DDE-1 domain-containing protein</fullName>
    </recommendedName>
</protein>
<reference evidence="3" key="1">
    <citation type="journal article" date="2019" name="bioRxiv">
        <title>The Genome of the Zebra Mussel, Dreissena polymorpha: A Resource for Invasive Species Research.</title>
        <authorList>
            <person name="McCartney M.A."/>
            <person name="Auch B."/>
            <person name="Kono T."/>
            <person name="Mallez S."/>
            <person name="Zhang Y."/>
            <person name="Obille A."/>
            <person name="Becker A."/>
            <person name="Abrahante J.E."/>
            <person name="Garbe J."/>
            <person name="Badalamenti J.P."/>
            <person name="Herman A."/>
            <person name="Mangelson H."/>
            <person name="Liachko I."/>
            <person name="Sullivan S."/>
            <person name="Sone E.D."/>
            <person name="Koren S."/>
            <person name="Silverstein K.A.T."/>
            <person name="Beckman K.B."/>
            <person name="Gohl D.M."/>
        </authorList>
    </citation>
    <scope>NUCLEOTIDE SEQUENCE</scope>
    <source>
        <strain evidence="3">Duluth1</strain>
        <tissue evidence="3">Whole animal</tissue>
    </source>
</reference>
<dbReference type="EMBL" id="JAIWYP010000010">
    <property type="protein sequence ID" value="KAH3753511.1"/>
    <property type="molecule type" value="Genomic_DNA"/>
</dbReference>
<organism evidence="3 4">
    <name type="scientific">Dreissena polymorpha</name>
    <name type="common">Zebra mussel</name>
    <name type="synonym">Mytilus polymorpha</name>
    <dbReference type="NCBI Taxonomy" id="45954"/>
    <lineage>
        <taxon>Eukaryota</taxon>
        <taxon>Metazoa</taxon>
        <taxon>Spiralia</taxon>
        <taxon>Lophotrochozoa</taxon>
        <taxon>Mollusca</taxon>
        <taxon>Bivalvia</taxon>
        <taxon>Autobranchia</taxon>
        <taxon>Heteroconchia</taxon>
        <taxon>Euheterodonta</taxon>
        <taxon>Imparidentia</taxon>
        <taxon>Neoheterodontei</taxon>
        <taxon>Myida</taxon>
        <taxon>Dreissenoidea</taxon>
        <taxon>Dreissenidae</taxon>
        <taxon>Dreissena</taxon>
    </lineage>
</organism>
<dbReference type="PANTHER" id="PTHR19303:SF74">
    <property type="entry name" value="POGO TRANSPOSABLE ELEMENT WITH KRAB DOMAIN"/>
    <property type="match status" value="1"/>
</dbReference>
<dbReference type="Proteomes" id="UP000828390">
    <property type="component" value="Unassembled WGS sequence"/>
</dbReference>
<keyword evidence="4" id="KW-1185">Reference proteome</keyword>
<reference evidence="3" key="2">
    <citation type="submission" date="2020-11" db="EMBL/GenBank/DDBJ databases">
        <authorList>
            <person name="McCartney M.A."/>
            <person name="Auch B."/>
            <person name="Kono T."/>
            <person name="Mallez S."/>
            <person name="Becker A."/>
            <person name="Gohl D.M."/>
            <person name="Silverstein K.A.T."/>
            <person name="Koren S."/>
            <person name="Bechman K.B."/>
            <person name="Herman A."/>
            <person name="Abrahante J.E."/>
            <person name="Garbe J."/>
        </authorList>
    </citation>
    <scope>NUCLEOTIDE SEQUENCE</scope>
    <source>
        <strain evidence="3">Duluth1</strain>
        <tissue evidence="3">Whole animal</tissue>
    </source>
</reference>
<evidence type="ECO:0000256" key="1">
    <source>
        <dbReference type="SAM" id="MobiDB-lite"/>
    </source>
</evidence>
<feature type="compositionally biased region" description="Basic and acidic residues" evidence="1">
    <location>
        <begin position="382"/>
        <end position="393"/>
    </location>
</feature>
<dbReference type="PANTHER" id="PTHR19303">
    <property type="entry name" value="TRANSPOSON"/>
    <property type="match status" value="1"/>
</dbReference>
<comment type="caution">
    <text evidence="3">The sequence shown here is derived from an EMBL/GenBank/DDBJ whole genome shotgun (WGS) entry which is preliminary data.</text>
</comment>
<dbReference type="InterPro" id="IPR004875">
    <property type="entry name" value="DDE_SF_endonuclease_dom"/>
</dbReference>
<feature type="region of interest" description="Disordered" evidence="1">
    <location>
        <begin position="382"/>
        <end position="446"/>
    </location>
</feature>
<sequence>MAALGYGYTISEVVASATNYAVFLGKRPNDKPLSVKWFKGFQQRWPELRVVRPRALSNYRAEATSEANVHEYFNNLMSVVEKHDLHNKPECVYNIDEKGIQTEHTPPFIISGTLKAPAVTSSRSCVTTIIGCGNALGTQLPPFFVFKGKRLNADLLQRSTQGSSGCMSDSGWSNSAVFLHYMDTHFLRYVQRVDKSQPILVLLDGHKSHINVPVLDWAKKNNIILFILPAHTSHVLQPLDVGCFGPLQKIYNSMCHRFIRENPSTKITRYNVAPLGSAAYVAALSVENLRSAFKKSGVFPVDESAVSKEHFTTSLPYVAEPSVPEINKNMHERNPDVFFYEAEVVINKKKEFNNAKKKNNILEFTSGKEITDPIIEQKLRERAETTNEQKNKQQTEQSNKHSKLMPTKETASQTRNKQLKKKQSTKQHTYPEPGPSHLNTDVESSEDEDDDETCCVCSLFQPKELANCVSLIFVKWAKCDFDNCSHWVHLQFCTATNVVRRNDPFYCPCHNIAEE</sequence>
<dbReference type="AlphaFoldDB" id="A0A9D4DRJ4"/>
<name>A0A9D4DRJ4_DREPO</name>
<accession>A0A9D4DRJ4</accession>
<dbReference type="Gene3D" id="3.30.420.10">
    <property type="entry name" value="Ribonuclease H-like superfamily/Ribonuclease H"/>
    <property type="match status" value="1"/>
</dbReference>
<dbReference type="Pfam" id="PF03184">
    <property type="entry name" value="DDE_1"/>
    <property type="match status" value="1"/>
</dbReference>
<dbReference type="GO" id="GO:0005634">
    <property type="term" value="C:nucleus"/>
    <property type="evidence" value="ECO:0007669"/>
    <property type="project" value="TreeGrafter"/>
</dbReference>
<evidence type="ECO:0000313" key="3">
    <source>
        <dbReference type="EMBL" id="KAH3753511.1"/>
    </source>
</evidence>